<comment type="catalytic activity">
    <reaction evidence="4">
        <text>DNA(n) + a 2'-deoxyribonucleoside 5'-triphosphate = DNA(n+1) + diphosphate</text>
        <dbReference type="Rhea" id="RHEA:22508"/>
        <dbReference type="Rhea" id="RHEA-COMP:17339"/>
        <dbReference type="Rhea" id="RHEA-COMP:17340"/>
        <dbReference type="ChEBI" id="CHEBI:33019"/>
        <dbReference type="ChEBI" id="CHEBI:61560"/>
        <dbReference type="ChEBI" id="CHEBI:173112"/>
        <dbReference type="EC" id="2.7.7.7"/>
    </reaction>
</comment>
<dbReference type="Pfam" id="PF00929">
    <property type="entry name" value="RNase_T"/>
    <property type="match status" value="1"/>
</dbReference>
<dbReference type="GO" id="GO:0005829">
    <property type="term" value="C:cytosol"/>
    <property type="evidence" value="ECO:0007669"/>
    <property type="project" value="TreeGrafter"/>
</dbReference>
<evidence type="ECO:0000256" key="3">
    <source>
        <dbReference type="ARBA" id="ARBA00026073"/>
    </source>
</evidence>
<dbReference type="Gene3D" id="3.30.420.10">
    <property type="entry name" value="Ribonuclease H-like superfamily/Ribonuclease H"/>
    <property type="match status" value="1"/>
</dbReference>
<dbReference type="GO" id="GO:0045004">
    <property type="term" value="P:DNA replication proofreading"/>
    <property type="evidence" value="ECO:0007669"/>
    <property type="project" value="TreeGrafter"/>
</dbReference>
<evidence type="ECO:0000313" key="6">
    <source>
        <dbReference type="EMBL" id="MBO8407107.1"/>
    </source>
</evidence>
<organism evidence="6 7">
    <name type="scientific">Candidatus Enterousia excrementavium</name>
    <dbReference type="NCBI Taxonomy" id="2840789"/>
    <lineage>
        <taxon>Bacteria</taxon>
        <taxon>Pseudomonadati</taxon>
        <taxon>Pseudomonadota</taxon>
        <taxon>Alphaproteobacteria</taxon>
        <taxon>Candidatus Enterousia</taxon>
    </lineage>
</organism>
<dbReference type="InterPro" id="IPR012337">
    <property type="entry name" value="RNaseH-like_sf"/>
</dbReference>
<dbReference type="PANTHER" id="PTHR30231:SF41">
    <property type="entry name" value="DNA POLYMERASE III SUBUNIT EPSILON"/>
    <property type="match status" value="1"/>
</dbReference>
<reference evidence="6" key="1">
    <citation type="submission" date="2020-10" db="EMBL/GenBank/DDBJ databases">
        <authorList>
            <person name="Gilroy R."/>
        </authorList>
    </citation>
    <scope>NUCLEOTIDE SEQUENCE</scope>
    <source>
        <strain evidence="6">B1-16210</strain>
    </source>
</reference>
<dbReference type="InterPro" id="IPR013520">
    <property type="entry name" value="Ribonucl_H"/>
</dbReference>
<protein>
    <recommendedName>
        <fullName evidence="1">DNA-directed DNA polymerase</fullName>
        <ecNumber evidence="1">2.7.7.7</ecNumber>
    </recommendedName>
</protein>
<dbReference type="AlphaFoldDB" id="A0A940DCX9"/>
<dbReference type="SUPFAM" id="SSF53098">
    <property type="entry name" value="Ribonuclease H-like"/>
    <property type="match status" value="1"/>
</dbReference>
<feature type="domain" description="Exonuclease" evidence="5">
    <location>
        <begin position="3"/>
        <end position="177"/>
    </location>
</feature>
<dbReference type="FunFam" id="3.30.420.10:FF:000045">
    <property type="entry name" value="3'-5' exonuclease DinG"/>
    <property type="match status" value="1"/>
</dbReference>
<evidence type="ECO:0000256" key="1">
    <source>
        <dbReference type="ARBA" id="ARBA00012417"/>
    </source>
</evidence>
<dbReference type="GO" id="GO:0003887">
    <property type="term" value="F:DNA-directed DNA polymerase activity"/>
    <property type="evidence" value="ECO:0007669"/>
    <property type="project" value="UniProtKB-EC"/>
</dbReference>
<dbReference type="EC" id="2.7.7.7" evidence="1"/>
<accession>A0A940DCX9</accession>
<dbReference type="Proteomes" id="UP000721442">
    <property type="component" value="Unassembled WGS sequence"/>
</dbReference>
<evidence type="ECO:0000256" key="2">
    <source>
        <dbReference type="ARBA" id="ARBA00025483"/>
    </source>
</evidence>
<dbReference type="PANTHER" id="PTHR30231">
    <property type="entry name" value="DNA POLYMERASE III SUBUNIT EPSILON"/>
    <property type="match status" value="1"/>
</dbReference>
<evidence type="ECO:0000256" key="4">
    <source>
        <dbReference type="ARBA" id="ARBA00049244"/>
    </source>
</evidence>
<proteinExistence type="predicted"/>
<comment type="function">
    <text evidence="2">DNA polymerase III is a complex, multichain enzyme responsible for most of the replicative synthesis in bacteria. The epsilon subunit contain the editing function and is a proofreading 3'-5' exonuclease.</text>
</comment>
<comment type="caution">
    <text evidence="6">The sequence shown here is derived from an EMBL/GenBank/DDBJ whole genome shotgun (WGS) entry which is preliminary data.</text>
</comment>
<name>A0A940DCX9_9PROT</name>
<dbReference type="NCBIfam" id="TIGR00573">
    <property type="entry name" value="dnaq"/>
    <property type="match status" value="1"/>
</dbReference>
<dbReference type="InterPro" id="IPR006054">
    <property type="entry name" value="DnaQ"/>
</dbReference>
<sequence>MGRVICFDIETTGLEYMRGDRCIEIGAVEMIDGVITDNTFHEYINPDGKIIPPDSYMVHKISNAFLEDKPKMAAVAPKFLSFIGDSPIVAHNGLDFDFPFINHELRLVGLPEIPRSQQFDSIVIARNRVFGPKSYSLDALAKWYGISLTARADAHGALIDAEILAKVYKELENTAPAPDVSEIIAKQHADFLAHPKIGANFPHRTFQPHADELAAHNEFMEKITA</sequence>
<gene>
    <name evidence="6" type="ORF">IAC77_01440</name>
</gene>
<dbReference type="InterPro" id="IPR036397">
    <property type="entry name" value="RNaseH_sf"/>
</dbReference>
<evidence type="ECO:0000313" key="7">
    <source>
        <dbReference type="Proteomes" id="UP000721442"/>
    </source>
</evidence>
<comment type="subunit">
    <text evidence="3">DNA polymerase III contains a core (composed of alpha, epsilon and theta chains) that associates with a tau subunit. This core dimerizes to form the POLIII' complex. PolIII' associates with the gamma complex (composed of gamma, delta, delta', psi and chi chains) and with the beta chain to form the complete DNA polymerase III complex.</text>
</comment>
<dbReference type="SMART" id="SM00479">
    <property type="entry name" value="EXOIII"/>
    <property type="match status" value="1"/>
</dbReference>
<dbReference type="EMBL" id="JADINE010000023">
    <property type="protein sequence ID" value="MBO8407107.1"/>
    <property type="molecule type" value="Genomic_DNA"/>
</dbReference>
<reference evidence="6" key="2">
    <citation type="journal article" date="2021" name="PeerJ">
        <title>Extensive microbial diversity within the chicken gut microbiome revealed by metagenomics and culture.</title>
        <authorList>
            <person name="Gilroy R."/>
            <person name="Ravi A."/>
            <person name="Getino M."/>
            <person name="Pursley I."/>
            <person name="Horton D.L."/>
            <person name="Alikhan N.F."/>
            <person name="Baker D."/>
            <person name="Gharbi K."/>
            <person name="Hall N."/>
            <person name="Watson M."/>
            <person name="Adriaenssens E.M."/>
            <person name="Foster-Nyarko E."/>
            <person name="Jarju S."/>
            <person name="Secka A."/>
            <person name="Antonio M."/>
            <person name="Oren A."/>
            <person name="Chaudhuri R.R."/>
            <person name="La Ragione R."/>
            <person name="Hildebrand F."/>
            <person name="Pallen M.J."/>
        </authorList>
    </citation>
    <scope>NUCLEOTIDE SEQUENCE</scope>
    <source>
        <strain evidence="6">B1-16210</strain>
    </source>
</reference>
<evidence type="ECO:0000259" key="5">
    <source>
        <dbReference type="SMART" id="SM00479"/>
    </source>
</evidence>
<dbReference type="GO" id="GO:0008408">
    <property type="term" value="F:3'-5' exonuclease activity"/>
    <property type="evidence" value="ECO:0007669"/>
    <property type="project" value="TreeGrafter"/>
</dbReference>
<dbReference type="GO" id="GO:0003677">
    <property type="term" value="F:DNA binding"/>
    <property type="evidence" value="ECO:0007669"/>
    <property type="project" value="InterPro"/>
</dbReference>